<accession>A0A249KSY2</accession>
<dbReference type="AlphaFoldDB" id="A0A249KSY2"/>
<protein>
    <recommendedName>
        <fullName evidence="4">Prepilin type IV endopeptidase peptidase domain-containing protein</fullName>
    </recommendedName>
</protein>
<evidence type="ECO:0000313" key="2">
    <source>
        <dbReference type="EMBL" id="ASY19922.1"/>
    </source>
</evidence>
<organism evidence="2 3">
    <name type="scientific">Candidatus Planktophila vernalis</name>
    <dbReference type="NCBI Taxonomy" id="1884907"/>
    <lineage>
        <taxon>Bacteria</taxon>
        <taxon>Bacillati</taxon>
        <taxon>Actinomycetota</taxon>
        <taxon>Actinomycetes</taxon>
        <taxon>Candidatus Nanopelagicales</taxon>
        <taxon>Candidatus Nanopelagicaceae</taxon>
        <taxon>Candidatus Planktophila</taxon>
    </lineage>
</organism>
<keyword evidence="1" id="KW-0472">Membrane</keyword>
<dbReference type="RefSeq" id="WP_095685796.1">
    <property type="nucleotide sequence ID" value="NZ_CP016776.1"/>
</dbReference>
<feature type="transmembrane region" description="Helical" evidence="1">
    <location>
        <begin position="113"/>
        <end position="130"/>
    </location>
</feature>
<sequence length="133" mass="14725">MLYLLFALPISIADIASRKIPNIYLQLYAYAVAVLVVFRGVPDAIFILVVLVTLFLMSAIGVGMGDCKLLGLIVLMLQLSRFQEFELLLLAIFMIALIQIVLIWLYSKVIPRTIAMAPAIFIGTTLYLATSQS</sequence>
<keyword evidence="1" id="KW-1133">Transmembrane helix</keyword>
<gene>
    <name evidence="2" type="ORF">A7sIIA15_03390</name>
</gene>
<dbReference type="Proteomes" id="UP000217186">
    <property type="component" value="Chromosome"/>
</dbReference>
<name>A0A249KSY2_9ACTN</name>
<dbReference type="Gene3D" id="1.20.120.1220">
    <property type="match status" value="1"/>
</dbReference>
<reference evidence="2 3" key="1">
    <citation type="submission" date="2016-07" db="EMBL/GenBank/DDBJ databases">
        <title>High microdiversification within the ubiquitous acI lineage of Actinobacteria.</title>
        <authorList>
            <person name="Neuenschwander S.M."/>
            <person name="Salcher M."/>
            <person name="Ghai R."/>
            <person name="Pernthaler J."/>
        </authorList>
    </citation>
    <scope>NUCLEOTIDE SEQUENCE [LARGE SCALE GENOMIC DNA]</scope>
    <source>
        <strain evidence="2">MMS-IIA-15</strain>
    </source>
</reference>
<dbReference type="KEGG" id="pvn:A7sIIA15_03390"/>
<evidence type="ECO:0008006" key="4">
    <source>
        <dbReference type="Google" id="ProtNLM"/>
    </source>
</evidence>
<feature type="transmembrane region" description="Helical" evidence="1">
    <location>
        <begin position="85"/>
        <end position="106"/>
    </location>
</feature>
<keyword evidence="1" id="KW-0812">Transmembrane</keyword>
<dbReference type="OrthoDB" id="9853082at2"/>
<feature type="transmembrane region" description="Helical" evidence="1">
    <location>
        <begin position="45"/>
        <end position="65"/>
    </location>
</feature>
<evidence type="ECO:0000313" key="3">
    <source>
        <dbReference type="Proteomes" id="UP000217186"/>
    </source>
</evidence>
<keyword evidence="3" id="KW-1185">Reference proteome</keyword>
<proteinExistence type="predicted"/>
<evidence type="ECO:0000256" key="1">
    <source>
        <dbReference type="SAM" id="Phobius"/>
    </source>
</evidence>
<dbReference type="EMBL" id="CP016776">
    <property type="protein sequence ID" value="ASY19922.1"/>
    <property type="molecule type" value="Genomic_DNA"/>
</dbReference>
<feature type="transmembrane region" description="Helical" evidence="1">
    <location>
        <begin position="23"/>
        <end position="38"/>
    </location>
</feature>